<proteinExistence type="predicted"/>
<gene>
    <name evidence="1" type="ORF">BSYN_15810</name>
</gene>
<reference evidence="1 2" key="1">
    <citation type="submission" date="2023-04" db="EMBL/GenBank/DDBJ databases">
        <title>Draft genome sequence of acteroides sedimenti strain YN3PY1.</title>
        <authorList>
            <person name="Yoshida N."/>
        </authorList>
    </citation>
    <scope>NUCLEOTIDE SEQUENCE [LARGE SCALE GENOMIC DNA]</scope>
    <source>
        <strain evidence="1 2">YN3PY1</strain>
    </source>
</reference>
<evidence type="ECO:0000313" key="1">
    <source>
        <dbReference type="EMBL" id="BEG99316.1"/>
    </source>
</evidence>
<accession>A0ABN6ZCE3</accession>
<dbReference type="RefSeq" id="WP_353329771.1">
    <property type="nucleotide sequence ID" value="NZ_AP028055.1"/>
</dbReference>
<keyword evidence="2" id="KW-1185">Reference proteome</keyword>
<protein>
    <submittedName>
        <fullName evidence="1">Uncharacterized protein</fullName>
    </submittedName>
</protein>
<name>A0ABN6ZCE3_9BACE</name>
<organism evidence="1 2">
    <name type="scientific">Bacteroides sedimenti</name>
    <dbReference type="NCBI Taxonomy" id="2136147"/>
    <lineage>
        <taxon>Bacteria</taxon>
        <taxon>Pseudomonadati</taxon>
        <taxon>Bacteroidota</taxon>
        <taxon>Bacteroidia</taxon>
        <taxon>Bacteroidales</taxon>
        <taxon>Bacteroidaceae</taxon>
        <taxon>Bacteroides</taxon>
    </lineage>
</organism>
<dbReference type="EMBL" id="AP028055">
    <property type="protein sequence ID" value="BEG99316.1"/>
    <property type="molecule type" value="Genomic_DNA"/>
</dbReference>
<dbReference type="Proteomes" id="UP001496674">
    <property type="component" value="Chromosome"/>
</dbReference>
<evidence type="ECO:0000313" key="2">
    <source>
        <dbReference type="Proteomes" id="UP001496674"/>
    </source>
</evidence>
<sequence length="148" mass="17158">MKLSAQSNSLIESAIKEALSQFIGNDEQTVVTDIHLLPRQDSGELCIYNDDEEELAKVIIEEWVDYEKEEFYPNVERILHAILCKLKEEGAFDKLILLKPYSFVLLDEEKETITDLMLMDDETMLVNDELLKGLDEELDEFLKKLLES</sequence>